<keyword evidence="1" id="KW-0812">Transmembrane</keyword>
<dbReference type="STRING" id="493475.GARC_1592"/>
<feature type="transmembrane region" description="Helical" evidence="1">
    <location>
        <begin position="297"/>
        <end position="315"/>
    </location>
</feature>
<feature type="transmembrane region" description="Helical" evidence="1">
    <location>
        <begin position="37"/>
        <end position="63"/>
    </location>
</feature>
<dbReference type="InterPro" id="IPR012334">
    <property type="entry name" value="Pectin_lyas_fold"/>
</dbReference>
<name>K6XD49_9ALTE</name>
<proteinExistence type="predicted"/>
<dbReference type="EMBL" id="BAEO01000018">
    <property type="protein sequence ID" value="GAC18564.1"/>
    <property type="molecule type" value="Genomic_DNA"/>
</dbReference>
<feature type="transmembrane region" description="Helical" evidence="1">
    <location>
        <begin position="691"/>
        <end position="712"/>
    </location>
</feature>
<dbReference type="Gene3D" id="2.160.20.10">
    <property type="entry name" value="Single-stranded right-handed beta-helix, Pectin lyase-like"/>
    <property type="match status" value="1"/>
</dbReference>
<feature type="domain" description="Right handed beta helix" evidence="2">
    <location>
        <begin position="979"/>
        <end position="1168"/>
    </location>
</feature>
<dbReference type="eggNOG" id="COG3307">
    <property type="taxonomic scope" value="Bacteria"/>
</dbReference>
<dbReference type="OrthoDB" id="283584at2"/>
<evidence type="ECO:0000313" key="4">
    <source>
        <dbReference type="Proteomes" id="UP000006327"/>
    </source>
</evidence>
<feature type="transmembrane region" description="Helical" evidence="1">
    <location>
        <begin position="439"/>
        <end position="459"/>
    </location>
</feature>
<keyword evidence="1" id="KW-1133">Transmembrane helix</keyword>
<dbReference type="InterPro" id="IPR011050">
    <property type="entry name" value="Pectin_lyase_fold/virulence"/>
</dbReference>
<reference evidence="3 4" key="1">
    <citation type="journal article" date="2017" name="Antonie Van Leeuwenhoek">
        <title>Rhizobium rhizosphaerae sp. nov., a novel species isolated from rice rhizosphere.</title>
        <authorList>
            <person name="Zhao J.J."/>
            <person name="Zhang J."/>
            <person name="Zhang R.J."/>
            <person name="Zhang C.W."/>
            <person name="Yin H.Q."/>
            <person name="Zhang X.X."/>
        </authorList>
    </citation>
    <scope>NUCLEOTIDE SEQUENCE [LARGE SCALE GENOMIC DNA]</scope>
    <source>
        <strain evidence="3 4">BSs20135</strain>
    </source>
</reference>
<feature type="transmembrane region" description="Helical" evidence="1">
    <location>
        <begin position="122"/>
        <end position="142"/>
    </location>
</feature>
<feature type="transmembrane region" description="Helical" evidence="1">
    <location>
        <begin position="784"/>
        <end position="806"/>
    </location>
</feature>
<dbReference type="InterPro" id="IPR006626">
    <property type="entry name" value="PbH1"/>
</dbReference>
<comment type="caution">
    <text evidence="3">The sequence shown here is derived from an EMBL/GenBank/DDBJ whole genome shotgun (WGS) entry which is preliminary data.</text>
</comment>
<dbReference type="AlphaFoldDB" id="K6XD49"/>
<feature type="transmembrane region" description="Helical" evidence="1">
    <location>
        <begin position="274"/>
        <end position="291"/>
    </location>
</feature>
<feature type="transmembrane region" description="Helical" evidence="1">
    <location>
        <begin position="347"/>
        <end position="368"/>
    </location>
</feature>
<feature type="transmembrane region" description="Helical" evidence="1">
    <location>
        <begin position="12"/>
        <end position="30"/>
    </location>
</feature>
<dbReference type="Proteomes" id="UP000006327">
    <property type="component" value="Unassembled WGS sequence"/>
</dbReference>
<evidence type="ECO:0000313" key="3">
    <source>
        <dbReference type="EMBL" id="GAC18564.1"/>
    </source>
</evidence>
<sequence length="1269" mass="140739">MDYNSKTNRWINYSVGGIALLLMLLGVSAFPSFQLLIVALVGLVIISCYFVPTAWLLILPSIIVLVDLSSWTGRFVFNEFDWLVLSVIAIGFLRRSNFCNPLNRSSPETQLSVSYKKYSLPLLLLALVVIHFNFTSLISLLSQPLFANPYYFDAYHVKVGKGIIYGFILAILLTRQFNQNSNTVISHLALGSCFASFGLFTLVLWERGTLFQVFNATNWWALANSFLDFTSSYRVTALVSDMHTGGEAYDGIILTLIPLNLLGFFWFKKHSLRLLSVCALMAVCYCVLVGFTRTTYFATALSIGCFVLLYTFVIVKKQNQKKYALSDHLMTALLIVFSFVLFKNAGYAGLVIYCGVLFAAIAICLLSTRIGINKVIVQVVFALITLLGILLSLQQAGESKWITSSTIGNISIIVGIIVTTVLSYRFYIYNQSLLISSKFYHAVGVIISSVLLSAVAGGYQINARVNNISADLSTRFEHWSDVVNSSDNGVLTVLFGNGVGSFPLNYALNYPDKVKDVGGFIVRQDSLVLGRGDDLAFGQRVDILPNTEYVISFEGQAEQSTEPDTNTKGRIGFFLCERNLIFASNFNANCVAHALNIDEEYNSYRFELNSKNVGSKSMAFLRWPTTLYIKNFSKHGNVSVKQISLKTAEFADVNYDMNSSELLQNTDFNQGVDYWYFYNDFKHLPWHIKNIYLSVFYQFGIVGFILLAFMFCKAMLLEQNNPHLNVLKITFISLLAGMLPFGLFGDPFDSSRVSTYFFTLAFATYLLTNAKIRDQLNPKNTKIILGVTAVLITVLIIGIFSVRYYFQQSAISLIKANVLTNISAVDAGQSDQTSTNDAKFSVLQKALPAYDFWRGQTIGPNDFGEKQYQSEWESLDKKRLHRVISESEFLKAVTKASAGDIIELMPGNYVFSGRAINITAKGRPDLPIIIRSSVLGEVTLAFNLLEGFKVSGPYWQINNLIINGVCKVDSQCEHAVHVVGGASHFSFENNIVTNFNAAIKANQTESQFPDYGNITSNAFYNVTPRETGNPVTVLDLVAVSNWNVSGNFIADFAKGAGDNISYGMFFKGGGESNVIENNLIDCQWRNSGGVNIGASFGGGGTQAKYCRDKQCQSEQSDSLFRNNIVMNCSDVGLYINKSKHITVFNNLFYRTRGIDVRYKESSAIIKNNILDGRINKRDNATVIESNNVSDFLTSLALDSTVETIFSDPEKGDFTVKQAGRVELQGEGNNALGIGFCGNAHSKNVPNIGPFETLASTHCHSSIKLLITEL</sequence>
<protein>
    <recommendedName>
        <fullName evidence="2">Right handed beta helix domain-containing protein</fullName>
    </recommendedName>
</protein>
<feature type="transmembrane region" description="Helical" evidence="1">
    <location>
        <begin position="375"/>
        <end position="394"/>
    </location>
</feature>
<feature type="transmembrane region" description="Helical" evidence="1">
    <location>
        <begin position="185"/>
        <end position="205"/>
    </location>
</feature>
<evidence type="ECO:0000259" key="2">
    <source>
        <dbReference type="Pfam" id="PF13229"/>
    </source>
</evidence>
<feature type="transmembrane region" description="Helical" evidence="1">
    <location>
        <begin position="406"/>
        <end position="427"/>
    </location>
</feature>
<keyword evidence="1" id="KW-0472">Membrane</keyword>
<organism evidence="3 4">
    <name type="scientific">Paraglaciecola arctica BSs20135</name>
    <dbReference type="NCBI Taxonomy" id="493475"/>
    <lineage>
        <taxon>Bacteria</taxon>
        <taxon>Pseudomonadati</taxon>
        <taxon>Pseudomonadota</taxon>
        <taxon>Gammaproteobacteria</taxon>
        <taxon>Alteromonadales</taxon>
        <taxon>Alteromonadaceae</taxon>
        <taxon>Paraglaciecola</taxon>
    </lineage>
</organism>
<feature type="transmembrane region" description="Helical" evidence="1">
    <location>
        <begin position="154"/>
        <end position="173"/>
    </location>
</feature>
<feature type="transmembrane region" description="Helical" evidence="1">
    <location>
        <begin position="75"/>
        <end position="93"/>
    </location>
</feature>
<feature type="transmembrane region" description="Helical" evidence="1">
    <location>
        <begin position="724"/>
        <end position="743"/>
    </location>
</feature>
<dbReference type="eggNOG" id="COG3420">
    <property type="taxonomic scope" value="Bacteria"/>
</dbReference>
<feature type="transmembrane region" description="Helical" evidence="1">
    <location>
        <begin position="755"/>
        <end position="772"/>
    </location>
</feature>
<keyword evidence="4" id="KW-1185">Reference proteome</keyword>
<dbReference type="Pfam" id="PF13229">
    <property type="entry name" value="Beta_helix"/>
    <property type="match status" value="1"/>
</dbReference>
<evidence type="ECO:0000256" key="1">
    <source>
        <dbReference type="SAM" id="Phobius"/>
    </source>
</evidence>
<dbReference type="SMART" id="SM00710">
    <property type="entry name" value="PbH1"/>
    <property type="match status" value="5"/>
</dbReference>
<dbReference type="SUPFAM" id="SSF51126">
    <property type="entry name" value="Pectin lyase-like"/>
    <property type="match status" value="1"/>
</dbReference>
<feature type="transmembrane region" description="Helical" evidence="1">
    <location>
        <begin position="322"/>
        <end position="341"/>
    </location>
</feature>
<dbReference type="InterPro" id="IPR039448">
    <property type="entry name" value="Beta_helix"/>
</dbReference>
<dbReference type="RefSeq" id="WP_007618515.1">
    <property type="nucleotide sequence ID" value="NZ_BAEO01000018.1"/>
</dbReference>
<feature type="transmembrane region" description="Helical" evidence="1">
    <location>
        <begin position="248"/>
        <end position="267"/>
    </location>
</feature>
<gene>
    <name evidence="3" type="ORF">GARC_1592</name>
</gene>
<accession>K6XD49</accession>